<gene>
    <name evidence="1" type="ORF">FN846DRAFT_911473</name>
</gene>
<protein>
    <submittedName>
        <fullName evidence="1">Uncharacterized protein</fullName>
    </submittedName>
</protein>
<dbReference type="EMBL" id="VXIS01000249">
    <property type="protein sequence ID" value="KAA8895678.1"/>
    <property type="molecule type" value="Genomic_DNA"/>
</dbReference>
<sequence length="187" mass="21096">MAVGIKKRYSLLSIPWCLVCRNEVYKPLAPDRSGSRRSAAMKPLRYGPVLECLDPHKSRISFCTAKLASLREFCWNTGKSGEHALFIIDQTNAFDGSEPGMERIDNEQKKLARSLLDSISIFHMKIARSTANYKHASTDMLRQTGEGRIGLYHGLNDAEMEVWRGLNETVLAEKFELSGQFGDEEKP</sequence>
<dbReference type="AlphaFoldDB" id="A0A5J5ELR3"/>
<proteinExistence type="predicted"/>
<reference evidence="1 2" key="1">
    <citation type="submission" date="2019-09" db="EMBL/GenBank/DDBJ databases">
        <title>Draft genome of the ectomycorrhizal ascomycete Sphaerosporella brunnea.</title>
        <authorList>
            <consortium name="DOE Joint Genome Institute"/>
            <person name="Benucci G.M."/>
            <person name="Marozzi G."/>
            <person name="Antonielli L."/>
            <person name="Sanchez S."/>
            <person name="Marco P."/>
            <person name="Wang X."/>
            <person name="Falini L.B."/>
            <person name="Barry K."/>
            <person name="Haridas S."/>
            <person name="Lipzen A."/>
            <person name="Labutti K."/>
            <person name="Grigoriev I.V."/>
            <person name="Murat C."/>
            <person name="Martin F."/>
            <person name="Albertini E."/>
            <person name="Donnini D."/>
            <person name="Bonito G."/>
        </authorList>
    </citation>
    <scope>NUCLEOTIDE SEQUENCE [LARGE SCALE GENOMIC DNA]</scope>
    <source>
        <strain evidence="1 2">Sb_GMNB300</strain>
    </source>
</reference>
<keyword evidence="2" id="KW-1185">Reference proteome</keyword>
<evidence type="ECO:0000313" key="2">
    <source>
        <dbReference type="Proteomes" id="UP000326924"/>
    </source>
</evidence>
<organism evidence="1 2">
    <name type="scientific">Sphaerosporella brunnea</name>
    <dbReference type="NCBI Taxonomy" id="1250544"/>
    <lineage>
        <taxon>Eukaryota</taxon>
        <taxon>Fungi</taxon>
        <taxon>Dikarya</taxon>
        <taxon>Ascomycota</taxon>
        <taxon>Pezizomycotina</taxon>
        <taxon>Pezizomycetes</taxon>
        <taxon>Pezizales</taxon>
        <taxon>Pyronemataceae</taxon>
        <taxon>Sphaerosporella</taxon>
    </lineage>
</organism>
<name>A0A5J5ELR3_9PEZI</name>
<dbReference type="Proteomes" id="UP000326924">
    <property type="component" value="Unassembled WGS sequence"/>
</dbReference>
<dbReference type="OrthoDB" id="5363860at2759"/>
<comment type="caution">
    <text evidence="1">The sequence shown here is derived from an EMBL/GenBank/DDBJ whole genome shotgun (WGS) entry which is preliminary data.</text>
</comment>
<evidence type="ECO:0000313" key="1">
    <source>
        <dbReference type="EMBL" id="KAA8895678.1"/>
    </source>
</evidence>
<accession>A0A5J5ELR3</accession>
<dbReference type="InParanoid" id="A0A5J5ELR3"/>